<organism evidence="3 4">
    <name type="scientific">Thalassoglobus neptunius</name>
    <dbReference type="NCBI Taxonomy" id="1938619"/>
    <lineage>
        <taxon>Bacteria</taxon>
        <taxon>Pseudomonadati</taxon>
        <taxon>Planctomycetota</taxon>
        <taxon>Planctomycetia</taxon>
        <taxon>Planctomycetales</taxon>
        <taxon>Planctomycetaceae</taxon>
        <taxon>Thalassoglobus</taxon>
    </lineage>
</organism>
<dbReference type="CDD" id="cd11304">
    <property type="entry name" value="Cadherin_repeat"/>
    <property type="match status" value="1"/>
</dbReference>
<comment type="caution">
    <text evidence="3">The sequence shown here is derived from an EMBL/GenBank/DDBJ whole genome shotgun (WGS) entry which is preliminary data.</text>
</comment>
<dbReference type="Gene3D" id="2.60.120.560">
    <property type="entry name" value="Exo-inulinase, domain 1"/>
    <property type="match status" value="1"/>
</dbReference>
<dbReference type="SUPFAM" id="SSF49313">
    <property type="entry name" value="Cadherin-like"/>
    <property type="match status" value="1"/>
</dbReference>
<proteinExistence type="predicted"/>
<gene>
    <name evidence="3" type="ORF">KOR42_22840</name>
</gene>
<dbReference type="InterPro" id="IPR015919">
    <property type="entry name" value="Cadherin-like_sf"/>
</dbReference>
<dbReference type="EMBL" id="SIHI01000001">
    <property type="protein sequence ID" value="TWT58897.1"/>
    <property type="molecule type" value="Genomic_DNA"/>
</dbReference>
<dbReference type="GO" id="GO:0007156">
    <property type="term" value="P:homophilic cell adhesion via plasma membrane adhesion molecules"/>
    <property type="evidence" value="ECO:0007669"/>
    <property type="project" value="InterPro"/>
</dbReference>
<feature type="signal peptide" evidence="1">
    <location>
        <begin position="1"/>
        <end position="36"/>
    </location>
</feature>
<evidence type="ECO:0000256" key="1">
    <source>
        <dbReference type="SAM" id="SignalP"/>
    </source>
</evidence>
<name>A0A5C5X705_9PLAN</name>
<sequence precursor="true">MTADKVNPDNGVIRSMKLKLFGFLFAILSMCGPAHAANLYTDSFDTTVRYLIDAWDVTVPAGNYYWNSGVDTTPWVNLHPSGDGFGMDVHQGVQKLRGLDANGEAIIDMNTSNLEIEFTSRFQYSSSEVLVWIRSNSDRTDAIGVYFDQVDDEFYLVDETKTAIAGQDVVSLTIDTTSTYTIRITVDSNDEIKVYVDDDLKKTYSDSTANTGTYIGFALPGVNSLIDDLVVDEFDATPTYEYGVASVTTSTDIEVSLPRTLLDAPVVSGQYTFVAWAQIDDVAGDGPQAIATEDGTLGGSTKVILGVEADGNTYGHAGHTTSSIWTNSQVAVDDTWHMFYRSGMDVGEVGRTWSAMDDSGNISQGTPQTTTPTGRIKFGGFNGKLAAIAVYDTYHSATTSEFYDGGSGGVGKGLDTYAEPIAIFLFDTASGQLVDPMGNATIHTATGYTVLDEEPPFEQPAFSKDIKVSIYGVEVANGGTITVPSTVPLGSNPDMPVKIESDVSNSTMGLTVSNIEVTGDLAWDRSSAFSSDSMANGGHGIYRFRLTPNSEGARSGTVTITSDSDEDATYSFDVDFTVADVTGVSEPTLDMTGASTQTLPTFEARTAKRPTCRWVGSEFCQVVKDDEDYWAGVACYAHGGIRQVEFMLRDKSSGNGNTVTVTTPTVRTVGVNADGTTRYQLAYWCEIPASLPAGVYDVAATVTANDPNFQTLSSVAINGVDLTSDPWWEPIHLHKLSSTPTTYYVDGDVVSSGDGSSGSPFKTIDEGFTACGVNGGIVKLMAGTQIFDTGGAAVENTAGILLELDDGVTNDDITYTTDGSNYPETTGPYADFDVWRLQIKGLRFDYKIAIPGRGGLCYHTFTECEFYHSDGLFPIGSDGQPLQASIQLSPFTYGTELCYWHEVYDGIIAANSTHDSMLESVRDGAATRQMIGTRVQACQPDLYITGYESIQIQYTGGDATASVEKFGSGGASGYTDQDSDPMVEDWQPDGGIILKSSGSADLTLVFLRGTPDSKPAEGYDEAITIDEVVDWVNDQTDWTATATYAANKPADLGGYLGARFVTAENASGSGAFTWADAKTSPISVWTRFDAHCDAMAQWFAHVDGSVSTAPQYNYMMLDCVYQHNLPNGSTNTSDLQHLLIQGIAGGLYDSCMVNNAWLNLPNASQAGAFNLDTHNFNYVGNTCVGGQRVYWKYTLADSTSDDVWMANVWQAFDPASEDSGGDIVKNGERYLAFNIQEDGDFESGLFAATNYTTADLKIGSDGMPASDSPALEKLPAGLVYRTHRPRPDGSGYDEFLRDGTDAIGAFEYSSGSNTAPSLDFTQSLTEISENASTASRIEVGTITIFDDGEGTNTLSLTGTDASMFEIESNTLYISADETLDYDSNPSLTVTINVDDSSVGSTPDDTYDVTVTVLEYVNTAPTIEFAQAVGTVSEGMEFDTRFYIGAVTITDDGEGTNTLSLTGDDADDFELVGNDLYIRAETSLDFDTNPVLNVTINVDDSSVGSTPDDTVDVTVNVLAVNPDGRRLRNLLLRFGAIDWDSLRKRKEIAHEKREYVLAP</sequence>
<feature type="chain" id="PRO_5022705136" evidence="1">
    <location>
        <begin position="37"/>
        <end position="1558"/>
    </location>
</feature>
<evidence type="ECO:0000313" key="4">
    <source>
        <dbReference type="Proteomes" id="UP000317243"/>
    </source>
</evidence>
<accession>A0A5C5X705</accession>
<dbReference type="Proteomes" id="UP000317243">
    <property type="component" value="Unassembled WGS sequence"/>
</dbReference>
<dbReference type="GO" id="GO:0005509">
    <property type="term" value="F:calcium ion binding"/>
    <property type="evidence" value="ECO:0007669"/>
    <property type="project" value="InterPro"/>
</dbReference>
<feature type="domain" description="Cadherin" evidence="2">
    <location>
        <begin position="1326"/>
        <end position="1422"/>
    </location>
</feature>
<evidence type="ECO:0000259" key="2">
    <source>
        <dbReference type="PROSITE" id="PS50268"/>
    </source>
</evidence>
<dbReference type="PROSITE" id="PS50268">
    <property type="entry name" value="CADHERIN_2"/>
    <property type="match status" value="1"/>
</dbReference>
<reference evidence="3 4" key="1">
    <citation type="submission" date="2019-02" db="EMBL/GenBank/DDBJ databases">
        <title>Deep-cultivation of Planctomycetes and their phenomic and genomic characterization uncovers novel biology.</title>
        <authorList>
            <person name="Wiegand S."/>
            <person name="Jogler M."/>
            <person name="Boedeker C."/>
            <person name="Pinto D."/>
            <person name="Vollmers J."/>
            <person name="Rivas-Marin E."/>
            <person name="Kohn T."/>
            <person name="Peeters S.H."/>
            <person name="Heuer A."/>
            <person name="Rast P."/>
            <person name="Oberbeckmann S."/>
            <person name="Bunk B."/>
            <person name="Jeske O."/>
            <person name="Meyerdierks A."/>
            <person name="Storesund J.E."/>
            <person name="Kallscheuer N."/>
            <person name="Luecker S."/>
            <person name="Lage O.M."/>
            <person name="Pohl T."/>
            <person name="Merkel B.J."/>
            <person name="Hornburger P."/>
            <person name="Mueller R.-W."/>
            <person name="Bruemmer F."/>
            <person name="Labrenz M."/>
            <person name="Spormann A.M."/>
            <person name="Op Den Camp H."/>
            <person name="Overmann J."/>
            <person name="Amann R."/>
            <person name="Jetten M.S.M."/>
            <person name="Mascher T."/>
            <person name="Medema M.H."/>
            <person name="Devos D.P."/>
            <person name="Kaster A.-K."/>
            <person name="Ovreas L."/>
            <person name="Rohde M."/>
            <person name="Galperin M.Y."/>
            <person name="Jogler C."/>
        </authorList>
    </citation>
    <scope>NUCLEOTIDE SEQUENCE [LARGE SCALE GENOMIC DNA]</scope>
    <source>
        <strain evidence="3 4">KOR42</strain>
    </source>
</reference>
<protein>
    <submittedName>
        <fullName evidence="3">Cadherin domain protein</fullName>
    </submittedName>
</protein>
<dbReference type="GO" id="GO:0016020">
    <property type="term" value="C:membrane"/>
    <property type="evidence" value="ECO:0007669"/>
    <property type="project" value="InterPro"/>
</dbReference>
<dbReference type="InterPro" id="IPR002126">
    <property type="entry name" value="Cadherin-like_dom"/>
</dbReference>
<evidence type="ECO:0000313" key="3">
    <source>
        <dbReference type="EMBL" id="TWT58897.1"/>
    </source>
</evidence>
<keyword evidence="4" id="KW-1185">Reference proteome</keyword>
<keyword evidence="1" id="KW-0732">Signal</keyword>
<dbReference type="Gene3D" id="2.60.40.60">
    <property type="entry name" value="Cadherins"/>
    <property type="match status" value="2"/>
</dbReference>